<protein>
    <recommendedName>
        <fullName evidence="3">NADH:quinone oxidoreductase/Mrp antiporter membrane subunit domain-containing protein</fullName>
    </recommendedName>
</protein>
<feature type="non-terminal residue" evidence="2">
    <location>
        <position position="1"/>
    </location>
</feature>
<evidence type="ECO:0000313" key="2">
    <source>
        <dbReference type="EMBL" id="GAF95844.1"/>
    </source>
</evidence>
<comment type="caution">
    <text evidence="2">The sequence shown here is derived from an EMBL/GenBank/DDBJ whole genome shotgun (WGS) entry which is preliminary data.</text>
</comment>
<dbReference type="AlphaFoldDB" id="X0TRJ7"/>
<keyword evidence="1" id="KW-0472">Membrane</keyword>
<reference evidence="2" key="1">
    <citation type="journal article" date="2014" name="Front. Microbiol.">
        <title>High frequency of phylogenetically diverse reductive dehalogenase-homologous genes in deep subseafloor sedimentary metagenomes.</title>
        <authorList>
            <person name="Kawai M."/>
            <person name="Futagami T."/>
            <person name="Toyoda A."/>
            <person name="Takaki Y."/>
            <person name="Nishi S."/>
            <person name="Hori S."/>
            <person name="Arai W."/>
            <person name="Tsubouchi T."/>
            <person name="Morono Y."/>
            <person name="Uchiyama I."/>
            <person name="Ito T."/>
            <person name="Fujiyama A."/>
            <person name="Inagaki F."/>
            <person name="Takami H."/>
        </authorList>
    </citation>
    <scope>NUCLEOTIDE SEQUENCE</scope>
    <source>
        <strain evidence="2">Expedition CK06-06</strain>
    </source>
</reference>
<organism evidence="2">
    <name type="scientific">marine sediment metagenome</name>
    <dbReference type="NCBI Taxonomy" id="412755"/>
    <lineage>
        <taxon>unclassified sequences</taxon>
        <taxon>metagenomes</taxon>
        <taxon>ecological metagenomes</taxon>
    </lineage>
</organism>
<dbReference type="EMBL" id="BARS01015919">
    <property type="protein sequence ID" value="GAF95844.1"/>
    <property type="molecule type" value="Genomic_DNA"/>
</dbReference>
<sequence>LALVYVWRVVEVAYFQETPEQYEEVGEAPVAMLIPTCIVIGASLLFGLWTSLSVGVAHRAAELLLGVTS</sequence>
<gene>
    <name evidence="2" type="ORF">S01H1_26276</name>
</gene>
<feature type="transmembrane region" description="Helical" evidence="1">
    <location>
        <begin position="30"/>
        <end position="49"/>
    </location>
</feature>
<evidence type="ECO:0008006" key="3">
    <source>
        <dbReference type="Google" id="ProtNLM"/>
    </source>
</evidence>
<proteinExistence type="predicted"/>
<accession>X0TRJ7</accession>
<keyword evidence="1" id="KW-1133">Transmembrane helix</keyword>
<name>X0TRJ7_9ZZZZ</name>
<keyword evidence="1" id="KW-0812">Transmembrane</keyword>
<evidence type="ECO:0000256" key="1">
    <source>
        <dbReference type="SAM" id="Phobius"/>
    </source>
</evidence>